<keyword evidence="7 10" id="KW-0560">Oxidoreductase</keyword>
<dbReference type="Proteomes" id="UP000630353">
    <property type="component" value="Unassembled WGS sequence"/>
</dbReference>
<gene>
    <name evidence="13" type="ORF">GCM10017083_13800</name>
</gene>
<dbReference type="SUPFAM" id="SSF51735">
    <property type="entry name" value="NAD(P)-binding Rossmann-fold domains"/>
    <property type="match status" value="1"/>
</dbReference>
<dbReference type="EC" id="1.1.1.169" evidence="3 10"/>
<dbReference type="Pfam" id="PF08546">
    <property type="entry name" value="ApbA_C"/>
    <property type="match status" value="1"/>
</dbReference>
<dbReference type="InterPro" id="IPR013752">
    <property type="entry name" value="KPA_reductase"/>
</dbReference>
<dbReference type="GO" id="GO:0015940">
    <property type="term" value="P:pantothenate biosynthetic process"/>
    <property type="evidence" value="ECO:0007669"/>
    <property type="project" value="UniProtKB-KW"/>
</dbReference>
<name>A0A918XR94_9PROT</name>
<keyword evidence="6 10" id="KW-0521">NADP</keyword>
<dbReference type="Gene3D" id="3.40.50.720">
    <property type="entry name" value="NAD(P)-binding Rossmann-like Domain"/>
    <property type="match status" value="1"/>
</dbReference>
<evidence type="ECO:0000313" key="13">
    <source>
        <dbReference type="EMBL" id="GHD45623.1"/>
    </source>
</evidence>
<dbReference type="Gene3D" id="1.10.1040.10">
    <property type="entry name" value="N-(1-d-carboxylethyl)-l-norvaline Dehydrogenase, domain 2"/>
    <property type="match status" value="1"/>
</dbReference>
<dbReference type="SUPFAM" id="SSF48179">
    <property type="entry name" value="6-phosphogluconate dehydrogenase C-terminal domain-like"/>
    <property type="match status" value="1"/>
</dbReference>
<organism evidence="13 14">
    <name type="scientific">Thalassobaculum fulvum</name>
    <dbReference type="NCBI Taxonomy" id="1633335"/>
    <lineage>
        <taxon>Bacteria</taxon>
        <taxon>Pseudomonadati</taxon>
        <taxon>Pseudomonadota</taxon>
        <taxon>Alphaproteobacteria</taxon>
        <taxon>Rhodospirillales</taxon>
        <taxon>Thalassobaculaceae</taxon>
        <taxon>Thalassobaculum</taxon>
    </lineage>
</organism>
<dbReference type="InterPro" id="IPR003710">
    <property type="entry name" value="ApbA"/>
</dbReference>
<dbReference type="EMBL" id="BMZS01000003">
    <property type="protein sequence ID" value="GHD45623.1"/>
    <property type="molecule type" value="Genomic_DNA"/>
</dbReference>
<evidence type="ECO:0000259" key="11">
    <source>
        <dbReference type="Pfam" id="PF02558"/>
    </source>
</evidence>
<keyword evidence="5 10" id="KW-0566">Pantothenate biosynthesis</keyword>
<dbReference type="FunFam" id="1.10.1040.10:FF:000017">
    <property type="entry name" value="2-dehydropantoate 2-reductase"/>
    <property type="match status" value="1"/>
</dbReference>
<evidence type="ECO:0000256" key="5">
    <source>
        <dbReference type="ARBA" id="ARBA00022655"/>
    </source>
</evidence>
<evidence type="ECO:0000256" key="1">
    <source>
        <dbReference type="ARBA" id="ARBA00004994"/>
    </source>
</evidence>
<dbReference type="InterPro" id="IPR051402">
    <property type="entry name" value="KPR-Related"/>
</dbReference>
<dbReference type="GO" id="GO:0005737">
    <property type="term" value="C:cytoplasm"/>
    <property type="evidence" value="ECO:0007669"/>
    <property type="project" value="TreeGrafter"/>
</dbReference>
<evidence type="ECO:0000256" key="4">
    <source>
        <dbReference type="ARBA" id="ARBA00019465"/>
    </source>
</evidence>
<dbReference type="RefSeq" id="WP_229836579.1">
    <property type="nucleotide sequence ID" value="NZ_BMZS01000003.1"/>
</dbReference>
<dbReference type="InterPro" id="IPR008927">
    <property type="entry name" value="6-PGluconate_DH-like_C_sf"/>
</dbReference>
<reference evidence="13" key="1">
    <citation type="journal article" date="2014" name="Int. J. Syst. Evol. Microbiol.">
        <title>Complete genome sequence of Corynebacterium casei LMG S-19264T (=DSM 44701T), isolated from a smear-ripened cheese.</title>
        <authorList>
            <consortium name="US DOE Joint Genome Institute (JGI-PGF)"/>
            <person name="Walter F."/>
            <person name="Albersmeier A."/>
            <person name="Kalinowski J."/>
            <person name="Ruckert C."/>
        </authorList>
    </citation>
    <scope>NUCLEOTIDE SEQUENCE</scope>
    <source>
        <strain evidence="13">KCTC 42651</strain>
    </source>
</reference>
<dbReference type="InterPro" id="IPR036291">
    <property type="entry name" value="NAD(P)-bd_dom_sf"/>
</dbReference>
<reference evidence="13" key="2">
    <citation type="submission" date="2020-09" db="EMBL/GenBank/DDBJ databases">
        <authorList>
            <person name="Sun Q."/>
            <person name="Kim S."/>
        </authorList>
    </citation>
    <scope>NUCLEOTIDE SEQUENCE</scope>
    <source>
        <strain evidence="13">KCTC 42651</strain>
    </source>
</reference>
<comment type="catalytic activity">
    <reaction evidence="9 10">
        <text>(R)-pantoate + NADP(+) = 2-dehydropantoate + NADPH + H(+)</text>
        <dbReference type="Rhea" id="RHEA:16233"/>
        <dbReference type="ChEBI" id="CHEBI:11561"/>
        <dbReference type="ChEBI" id="CHEBI:15378"/>
        <dbReference type="ChEBI" id="CHEBI:15980"/>
        <dbReference type="ChEBI" id="CHEBI:57783"/>
        <dbReference type="ChEBI" id="CHEBI:58349"/>
        <dbReference type="EC" id="1.1.1.169"/>
    </reaction>
</comment>
<comment type="pathway">
    <text evidence="1 10">Cofactor biosynthesis; (R)-pantothenate biosynthesis; (R)-pantoate from 3-methyl-2-oxobutanoate: step 2/2.</text>
</comment>
<comment type="function">
    <text evidence="10">Catalyzes the NADPH-dependent reduction of ketopantoate into pantoic acid.</text>
</comment>
<comment type="similarity">
    <text evidence="2 10">Belongs to the ketopantoate reductase family.</text>
</comment>
<keyword evidence="14" id="KW-1185">Reference proteome</keyword>
<evidence type="ECO:0000313" key="14">
    <source>
        <dbReference type="Proteomes" id="UP000630353"/>
    </source>
</evidence>
<evidence type="ECO:0000256" key="8">
    <source>
        <dbReference type="ARBA" id="ARBA00032024"/>
    </source>
</evidence>
<feature type="domain" description="Ketopantoate reductase N-terminal" evidence="11">
    <location>
        <begin position="9"/>
        <end position="154"/>
    </location>
</feature>
<evidence type="ECO:0000256" key="3">
    <source>
        <dbReference type="ARBA" id="ARBA00013014"/>
    </source>
</evidence>
<dbReference type="InterPro" id="IPR013332">
    <property type="entry name" value="KPR_N"/>
</dbReference>
<dbReference type="PANTHER" id="PTHR21708:SF26">
    <property type="entry name" value="2-DEHYDROPANTOATE 2-REDUCTASE"/>
    <property type="match status" value="1"/>
</dbReference>
<dbReference type="NCBIfam" id="TIGR00745">
    <property type="entry name" value="apbA_panE"/>
    <property type="match status" value="1"/>
</dbReference>
<evidence type="ECO:0000256" key="6">
    <source>
        <dbReference type="ARBA" id="ARBA00022857"/>
    </source>
</evidence>
<evidence type="ECO:0000256" key="2">
    <source>
        <dbReference type="ARBA" id="ARBA00007870"/>
    </source>
</evidence>
<feature type="domain" description="Ketopantoate reductase C-terminal" evidence="12">
    <location>
        <begin position="176"/>
        <end position="297"/>
    </location>
</feature>
<dbReference type="GO" id="GO:0008677">
    <property type="term" value="F:2-dehydropantoate 2-reductase activity"/>
    <property type="evidence" value="ECO:0007669"/>
    <property type="project" value="UniProtKB-EC"/>
</dbReference>
<dbReference type="AlphaFoldDB" id="A0A918XR94"/>
<protein>
    <recommendedName>
        <fullName evidence="4 10">2-dehydropantoate 2-reductase</fullName>
        <ecNumber evidence="3 10">1.1.1.169</ecNumber>
    </recommendedName>
    <alternativeName>
        <fullName evidence="8 10">Ketopantoate reductase</fullName>
    </alternativeName>
</protein>
<comment type="caution">
    <text evidence="13">The sequence shown here is derived from an EMBL/GenBank/DDBJ whole genome shotgun (WGS) entry which is preliminary data.</text>
</comment>
<dbReference type="Pfam" id="PF02558">
    <property type="entry name" value="ApbA"/>
    <property type="match status" value="1"/>
</dbReference>
<dbReference type="InterPro" id="IPR013328">
    <property type="entry name" value="6PGD_dom2"/>
</dbReference>
<dbReference type="PANTHER" id="PTHR21708">
    <property type="entry name" value="PROBABLE 2-DEHYDROPANTOATE 2-REDUCTASE"/>
    <property type="match status" value="1"/>
</dbReference>
<evidence type="ECO:0000256" key="9">
    <source>
        <dbReference type="ARBA" id="ARBA00048793"/>
    </source>
</evidence>
<proteinExistence type="inferred from homology"/>
<evidence type="ECO:0000256" key="10">
    <source>
        <dbReference type="RuleBase" id="RU362068"/>
    </source>
</evidence>
<sequence length="308" mass="31306">MIGEAEVRICVFGAGAIGCYFGGLLARAGHDVTFIGRPAHVEAINARGLILETAAGTETVAARAAVDAEGIDRPDLVLVCVKSADTETVADALAGRLGPQTAILSLQNGVDNAERLGARLGREVVSAIVYAGTGMAGPGHVKHHGGGDLVIGASPASTDLAGLLTKAGISTTVSDDIDGALWTKLITNCAYNALSAVGPASYAAMLETDGAREVMLNVVRECEAVAAACGVTLPPDIVDRVMAVAGRMPAQMSSTAQDLLRGKPTEIDFLNGHVVRKGAEHGIPTPTNLALTVAVRLAEQGGPSTRAG</sequence>
<accession>A0A918XR94</accession>
<evidence type="ECO:0000259" key="12">
    <source>
        <dbReference type="Pfam" id="PF08546"/>
    </source>
</evidence>
<evidence type="ECO:0000256" key="7">
    <source>
        <dbReference type="ARBA" id="ARBA00023002"/>
    </source>
</evidence>